<dbReference type="InterPro" id="IPR002110">
    <property type="entry name" value="Ankyrin_rpt"/>
</dbReference>
<gene>
    <name evidence="3" type="primary">ANKRD63</name>
</gene>
<feature type="repeat" description="ANK" evidence="1">
    <location>
        <begin position="103"/>
        <end position="139"/>
    </location>
</feature>
<dbReference type="PROSITE" id="PS50297">
    <property type="entry name" value="ANK_REP_REGION"/>
    <property type="match status" value="2"/>
</dbReference>
<keyword evidence="4" id="KW-1185">Reference proteome</keyword>
<feature type="region of interest" description="Disordered" evidence="2">
    <location>
        <begin position="346"/>
        <end position="373"/>
    </location>
</feature>
<feature type="compositionally biased region" description="Basic and acidic residues" evidence="2">
    <location>
        <begin position="356"/>
        <end position="365"/>
    </location>
</feature>
<evidence type="ECO:0000256" key="1">
    <source>
        <dbReference type="PROSITE-ProRule" id="PRU00023"/>
    </source>
</evidence>
<dbReference type="AlphaFoldDB" id="A0A8C6PUR2"/>
<feature type="repeat" description="ANK" evidence="1">
    <location>
        <begin position="140"/>
        <end position="172"/>
    </location>
</feature>
<dbReference type="Proteomes" id="UP000694548">
    <property type="component" value="Chromosome sgr16"/>
</dbReference>
<dbReference type="Pfam" id="PF12796">
    <property type="entry name" value="Ank_2"/>
    <property type="match status" value="1"/>
</dbReference>
<proteinExistence type="predicted"/>
<reference evidence="3" key="3">
    <citation type="submission" date="2025-09" db="UniProtKB">
        <authorList>
            <consortium name="Ensembl"/>
        </authorList>
    </citation>
    <scope>IDENTIFICATION</scope>
</reference>
<dbReference type="SUPFAM" id="SSF48403">
    <property type="entry name" value="Ankyrin repeat"/>
    <property type="match status" value="1"/>
</dbReference>
<reference evidence="3" key="2">
    <citation type="submission" date="2025-08" db="UniProtKB">
        <authorList>
            <consortium name="Ensembl"/>
        </authorList>
    </citation>
    <scope>IDENTIFICATION</scope>
</reference>
<dbReference type="PROSITE" id="PS50088">
    <property type="entry name" value="ANK_REPEAT"/>
    <property type="match status" value="2"/>
</dbReference>
<evidence type="ECO:0000313" key="3">
    <source>
        <dbReference type="Ensembl" id="ENSNFUP00015048752.1"/>
    </source>
</evidence>
<dbReference type="Gene3D" id="1.25.40.20">
    <property type="entry name" value="Ankyrin repeat-containing domain"/>
    <property type="match status" value="2"/>
</dbReference>
<protein>
    <submittedName>
        <fullName evidence="3">Ankyrin repeat domain 63</fullName>
    </submittedName>
</protein>
<dbReference type="PANTHER" id="PTHR24184">
    <property type="entry name" value="SI:CH211-189E2.2"/>
    <property type="match status" value="1"/>
</dbReference>
<name>A0A8C6PUR2_NOTFU</name>
<reference evidence="3" key="1">
    <citation type="submission" date="2014-08" db="EMBL/GenBank/DDBJ databases">
        <authorList>
            <person name="Senf B."/>
            <person name="Petzold A."/>
            <person name="Downie B.R."/>
            <person name="Koch P."/>
            <person name="Platzer M."/>
        </authorList>
    </citation>
    <scope>NUCLEOTIDE SEQUENCE [LARGE SCALE GENOMIC DNA]</scope>
    <source>
        <strain evidence="3">GRZ</strain>
    </source>
</reference>
<evidence type="ECO:0000313" key="4">
    <source>
        <dbReference type="Proteomes" id="UP000694548"/>
    </source>
</evidence>
<dbReference type="Ensembl" id="ENSNFUT00015050864.1">
    <property type="protein sequence ID" value="ENSNFUP00015048752.1"/>
    <property type="gene ID" value="ENSNFUG00015022981.1"/>
</dbReference>
<dbReference type="GeneTree" id="ENSGT00940000163025"/>
<sequence length="587" mass="65669">MFFSLSHFSVQIAYISLQAESARAEWMLLLHNGPQTFVSVATWGGHVESEIHKGVLKMMRPKDLRQGSGTRTFLDAMHDGKVHLARFILDALDGRIINSKTENSRTPLMYAVSLQDSGARIKFTRLLLEKGANVNCQDEDGRTALSHACELGHVDVVKLLVQFNADPDFSDAWGNSALMYAAFSGHSQVLEFLVRAFKRLGLRLDRTNNAGHSAIEIANFFGHHHCVQILNFPCRRVAGKEDPLLVAEGESRLPNRLPRHVLERFSKQPANEEQLPAVFQGQMKPGDSSGTWNHFRCPRSQSQEDNHRHSWALPPQIEKKQNEEDHSVLFTAKQLQNCHLRELKGSKITNSLPEPSQKEVSRDTRLPGQTPERFPLWGKAKSFNLDLVSSRKQSYQGDVRDTNLSASKLKRASLQDERCLIDKMECQGSAWGLTNDGNKIVSVPKPLLNSKGQSVKALQENVTSQKEEANDTAPSSRKESQKSLGSTSRHNKLLFARGEMESEKLPSRAPGLVGLGTRLLRRFTAPEFMRMVIDCSSGSSNGRGRMSRSETFPFSHTHHQVNGQQSVDSISAVRCEFESYSSQSAFD</sequence>
<dbReference type="InterPro" id="IPR036770">
    <property type="entry name" value="Ankyrin_rpt-contain_sf"/>
</dbReference>
<dbReference type="PANTHER" id="PTHR24184:SF11">
    <property type="entry name" value="ANKYRIN REPEAT AND SOCS BOX CONTAINING 3"/>
    <property type="match status" value="1"/>
</dbReference>
<dbReference type="SMART" id="SM00248">
    <property type="entry name" value="ANK"/>
    <property type="match status" value="3"/>
</dbReference>
<evidence type="ECO:0000256" key="2">
    <source>
        <dbReference type="SAM" id="MobiDB-lite"/>
    </source>
</evidence>
<feature type="region of interest" description="Disordered" evidence="2">
    <location>
        <begin position="451"/>
        <end position="490"/>
    </location>
</feature>
<accession>A0A8C6PUR2</accession>
<keyword evidence="1" id="KW-0040">ANK repeat</keyword>
<organism evidence="3 4">
    <name type="scientific">Nothobranchius furzeri</name>
    <name type="common">Turquoise killifish</name>
    <dbReference type="NCBI Taxonomy" id="105023"/>
    <lineage>
        <taxon>Eukaryota</taxon>
        <taxon>Metazoa</taxon>
        <taxon>Chordata</taxon>
        <taxon>Craniata</taxon>
        <taxon>Vertebrata</taxon>
        <taxon>Euteleostomi</taxon>
        <taxon>Actinopterygii</taxon>
        <taxon>Neopterygii</taxon>
        <taxon>Teleostei</taxon>
        <taxon>Neoteleostei</taxon>
        <taxon>Acanthomorphata</taxon>
        <taxon>Ovalentaria</taxon>
        <taxon>Atherinomorphae</taxon>
        <taxon>Cyprinodontiformes</taxon>
        <taxon>Nothobranchiidae</taxon>
        <taxon>Nothobranchius</taxon>
    </lineage>
</organism>